<dbReference type="AlphaFoldDB" id="A0A9P5YBX9"/>
<organism evidence="2 3">
    <name type="scientific">Collybia nuda</name>
    <dbReference type="NCBI Taxonomy" id="64659"/>
    <lineage>
        <taxon>Eukaryota</taxon>
        <taxon>Fungi</taxon>
        <taxon>Dikarya</taxon>
        <taxon>Basidiomycota</taxon>
        <taxon>Agaricomycotina</taxon>
        <taxon>Agaricomycetes</taxon>
        <taxon>Agaricomycetidae</taxon>
        <taxon>Agaricales</taxon>
        <taxon>Tricholomatineae</taxon>
        <taxon>Clitocybaceae</taxon>
        <taxon>Collybia</taxon>
    </lineage>
</organism>
<proteinExistence type="predicted"/>
<dbReference type="GO" id="GO:0016787">
    <property type="term" value="F:hydrolase activity"/>
    <property type="evidence" value="ECO:0007669"/>
    <property type="project" value="InterPro"/>
</dbReference>
<dbReference type="Gene3D" id="3.20.20.140">
    <property type="entry name" value="Metal-dependent hydrolases"/>
    <property type="match status" value="1"/>
</dbReference>
<feature type="compositionally biased region" description="Basic residues" evidence="1">
    <location>
        <begin position="17"/>
        <end position="26"/>
    </location>
</feature>
<keyword evidence="3" id="KW-1185">Reference proteome</keyword>
<gene>
    <name evidence="2" type="ORF">BDZ94DRAFT_1320615</name>
</gene>
<sequence>MMSSNIPPTPPSPGVGTRRKGGKPHPRLPMSAFSPPNSGTLESFPIPPSASTVHPELVIDANVIVQAEDLNLISWKQKAGQLIADRIEGIVLSLPGADLEKAIEHLNSNTSNTPIISLLVPFSLEEGKKPDVPAYISGSTVSTSLSTVFTKSTPEGVENLRWALEQGRPVDIDIQATISDAILEGFEDIVTKATAGLSKVPPIVLSNVLPPPHDLELPIVKLMNHPTYLAFQSQVAALSLFPDVYVKFLPPSWDAPTPPTPSEGAPDPVDAKQNKEWKRRIKMYLGPVIEAFGYQRIIFGSSPCPASKGPSIASDWYELARESLAELGVEQETIDAVFCGNAKKVYSKA</sequence>
<dbReference type="PANTHER" id="PTHR43569">
    <property type="entry name" value="AMIDOHYDROLASE"/>
    <property type="match status" value="1"/>
</dbReference>
<dbReference type="InterPro" id="IPR032466">
    <property type="entry name" value="Metal_Hydrolase"/>
</dbReference>
<evidence type="ECO:0000256" key="1">
    <source>
        <dbReference type="SAM" id="MobiDB-lite"/>
    </source>
</evidence>
<accession>A0A9P5YBX9</accession>
<comment type="caution">
    <text evidence="2">The sequence shown here is derived from an EMBL/GenBank/DDBJ whole genome shotgun (WGS) entry which is preliminary data.</text>
</comment>
<name>A0A9P5YBX9_9AGAR</name>
<feature type="region of interest" description="Disordered" evidence="1">
    <location>
        <begin position="1"/>
        <end position="41"/>
    </location>
</feature>
<reference evidence="2" key="1">
    <citation type="submission" date="2020-11" db="EMBL/GenBank/DDBJ databases">
        <authorList>
            <consortium name="DOE Joint Genome Institute"/>
            <person name="Ahrendt S."/>
            <person name="Riley R."/>
            <person name="Andreopoulos W."/>
            <person name="Labutti K."/>
            <person name="Pangilinan J."/>
            <person name="Ruiz-Duenas F.J."/>
            <person name="Barrasa J.M."/>
            <person name="Sanchez-Garcia M."/>
            <person name="Camarero S."/>
            <person name="Miyauchi S."/>
            <person name="Serrano A."/>
            <person name="Linde D."/>
            <person name="Babiker R."/>
            <person name="Drula E."/>
            <person name="Ayuso-Fernandez I."/>
            <person name="Pacheco R."/>
            <person name="Padilla G."/>
            <person name="Ferreira P."/>
            <person name="Barriuso J."/>
            <person name="Kellner H."/>
            <person name="Castanera R."/>
            <person name="Alfaro M."/>
            <person name="Ramirez L."/>
            <person name="Pisabarro A.G."/>
            <person name="Kuo A."/>
            <person name="Tritt A."/>
            <person name="Lipzen A."/>
            <person name="He G."/>
            <person name="Yan M."/>
            <person name="Ng V."/>
            <person name="Cullen D."/>
            <person name="Martin F."/>
            <person name="Rosso M.-N."/>
            <person name="Henrissat B."/>
            <person name="Hibbett D."/>
            <person name="Martinez A.T."/>
            <person name="Grigoriev I.V."/>
        </authorList>
    </citation>
    <scope>NUCLEOTIDE SEQUENCE</scope>
    <source>
        <strain evidence="2">CBS 247.69</strain>
    </source>
</reference>
<dbReference type="PANTHER" id="PTHR43569:SF2">
    <property type="entry name" value="AMIDOHYDROLASE-RELATED DOMAIN-CONTAINING PROTEIN"/>
    <property type="match status" value="1"/>
</dbReference>
<dbReference type="Proteomes" id="UP000807353">
    <property type="component" value="Unassembled WGS sequence"/>
</dbReference>
<protein>
    <submittedName>
        <fullName evidence="2">Uncharacterized protein</fullName>
    </submittedName>
</protein>
<evidence type="ECO:0000313" key="3">
    <source>
        <dbReference type="Proteomes" id="UP000807353"/>
    </source>
</evidence>
<dbReference type="InterPro" id="IPR052350">
    <property type="entry name" value="Metallo-dep_Lactonases"/>
</dbReference>
<dbReference type="SUPFAM" id="SSF51556">
    <property type="entry name" value="Metallo-dependent hydrolases"/>
    <property type="match status" value="1"/>
</dbReference>
<dbReference type="OrthoDB" id="2135488at2759"/>
<evidence type="ECO:0000313" key="2">
    <source>
        <dbReference type="EMBL" id="KAF9465016.1"/>
    </source>
</evidence>
<dbReference type="EMBL" id="MU150250">
    <property type="protein sequence ID" value="KAF9465016.1"/>
    <property type="molecule type" value="Genomic_DNA"/>
</dbReference>